<dbReference type="Proteomes" id="UP000053097">
    <property type="component" value="Unassembled WGS sequence"/>
</dbReference>
<keyword evidence="3" id="KW-1185">Reference proteome</keyword>
<feature type="compositionally biased region" description="Polar residues" evidence="1">
    <location>
        <begin position="1"/>
        <end position="12"/>
    </location>
</feature>
<accession>A0A026WBZ2</accession>
<dbReference type="EMBL" id="KK107290">
    <property type="protein sequence ID" value="EZA53493.1"/>
    <property type="molecule type" value="Genomic_DNA"/>
</dbReference>
<feature type="region of interest" description="Disordered" evidence="1">
    <location>
        <begin position="1"/>
        <end position="50"/>
    </location>
</feature>
<organism evidence="2 3">
    <name type="scientific">Ooceraea biroi</name>
    <name type="common">Clonal raider ant</name>
    <name type="synonym">Cerapachys biroi</name>
    <dbReference type="NCBI Taxonomy" id="2015173"/>
    <lineage>
        <taxon>Eukaryota</taxon>
        <taxon>Metazoa</taxon>
        <taxon>Ecdysozoa</taxon>
        <taxon>Arthropoda</taxon>
        <taxon>Hexapoda</taxon>
        <taxon>Insecta</taxon>
        <taxon>Pterygota</taxon>
        <taxon>Neoptera</taxon>
        <taxon>Endopterygota</taxon>
        <taxon>Hymenoptera</taxon>
        <taxon>Apocrita</taxon>
        <taxon>Aculeata</taxon>
        <taxon>Formicoidea</taxon>
        <taxon>Formicidae</taxon>
        <taxon>Dorylinae</taxon>
        <taxon>Ooceraea</taxon>
    </lineage>
</organism>
<dbReference type="AlphaFoldDB" id="A0A026WBZ2"/>
<proteinExistence type="predicted"/>
<gene>
    <name evidence="2" type="ORF">X777_07376</name>
</gene>
<evidence type="ECO:0000313" key="3">
    <source>
        <dbReference type="Proteomes" id="UP000053097"/>
    </source>
</evidence>
<evidence type="ECO:0000313" key="2">
    <source>
        <dbReference type="EMBL" id="EZA53493.1"/>
    </source>
</evidence>
<protein>
    <submittedName>
        <fullName evidence="2">Uncharacterized protein</fullName>
    </submittedName>
</protein>
<evidence type="ECO:0000256" key="1">
    <source>
        <dbReference type="SAM" id="MobiDB-lite"/>
    </source>
</evidence>
<reference evidence="2 3" key="1">
    <citation type="journal article" date="2014" name="Curr. Biol.">
        <title>The genome of the clonal raider ant Cerapachys biroi.</title>
        <authorList>
            <person name="Oxley P.R."/>
            <person name="Ji L."/>
            <person name="Fetter-Pruneda I."/>
            <person name="McKenzie S.K."/>
            <person name="Li C."/>
            <person name="Hu H."/>
            <person name="Zhang G."/>
            <person name="Kronauer D.J."/>
        </authorList>
    </citation>
    <scope>NUCLEOTIDE SEQUENCE [LARGE SCALE GENOMIC DNA]</scope>
</reference>
<name>A0A026WBZ2_OOCBI</name>
<sequence>MEQDSPSTNSFEIQRDIPVTAQVHAPPGKSIQDMDIEEEVSESEPHTMSV</sequence>